<dbReference type="PANTHER" id="PTHR30451">
    <property type="entry name" value="OUTER MEMBRANE USHER PROTEIN"/>
    <property type="match status" value="1"/>
</dbReference>
<feature type="domain" description="PapC N-terminal" evidence="12">
    <location>
        <begin position="29"/>
        <end position="174"/>
    </location>
</feature>
<evidence type="ECO:0000256" key="10">
    <source>
        <dbReference type="SAM" id="MobiDB-lite"/>
    </source>
</evidence>
<dbReference type="Proteomes" id="UP000256503">
    <property type="component" value="Chromosome"/>
</dbReference>
<evidence type="ECO:0000256" key="8">
    <source>
        <dbReference type="ARBA" id="ARBA00023237"/>
    </source>
</evidence>
<dbReference type="PROSITE" id="PS01151">
    <property type="entry name" value="FIMBRIAL_USHER"/>
    <property type="match status" value="1"/>
</dbReference>
<dbReference type="Gene3D" id="3.10.20.410">
    <property type="match status" value="1"/>
</dbReference>
<evidence type="ECO:0000259" key="12">
    <source>
        <dbReference type="Pfam" id="PF13954"/>
    </source>
</evidence>
<dbReference type="EMBL" id="CP031146">
    <property type="protein sequence ID" value="AXM95300.1"/>
    <property type="molecule type" value="Genomic_DNA"/>
</dbReference>
<evidence type="ECO:0000313" key="13">
    <source>
        <dbReference type="EMBL" id="AXM95300.1"/>
    </source>
</evidence>
<evidence type="ECO:0000256" key="6">
    <source>
        <dbReference type="ARBA" id="ARBA00022729"/>
    </source>
</evidence>
<dbReference type="GO" id="GO:0009297">
    <property type="term" value="P:pilus assembly"/>
    <property type="evidence" value="ECO:0007669"/>
    <property type="project" value="InterPro"/>
</dbReference>
<dbReference type="InterPro" id="IPR000015">
    <property type="entry name" value="Fimb_usher"/>
</dbReference>
<evidence type="ECO:0000256" key="1">
    <source>
        <dbReference type="ARBA" id="ARBA00004571"/>
    </source>
</evidence>
<dbReference type="InterPro" id="IPR043142">
    <property type="entry name" value="PapC-like_C_sf"/>
</dbReference>
<evidence type="ECO:0000256" key="9">
    <source>
        <dbReference type="RuleBase" id="RU003884"/>
    </source>
</evidence>
<dbReference type="InterPro" id="IPR025949">
    <property type="entry name" value="PapC-like_C"/>
</dbReference>
<name>A0AAD0QTJ0_PSEDL</name>
<keyword evidence="3 9" id="KW-0813">Transport</keyword>
<dbReference type="InterPro" id="IPR025885">
    <property type="entry name" value="PapC_N"/>
</dbReference>
<gene>
    <name evidence="13" type="ORF">DVB73_05520</name>
</gene>
<dbReference type="InterPro" id="IPR037224">
    <property type="entry name" value="PapC_N_sf"/>
</dbReference>
<keyword evidence="6" id="KW-0732">Signal</keyword>
<evidence type="ECO:0000256" key="3">
    <source>
        <dbReference type="ARBA" id="ARBA00022448"/>
    </source>
</evidence>
<sequence length="819" mass="89309">MCFTMIVRSRHMAAGVLSGYLAGPAAAIEFDPGLLREGTSVDLRRFEQGATVPEGIYTLDVTLNQQWMGRHRMPLRVQEQHQVPTPCYSEPLLRQLGVDTQRLSREVRERLQQEEACIALVASVSAASEALDLGNLQLDLQIPQQALLRLPSGYLPAENWDSGVTAAFFDYRLNLYEQHDLEQDQATRQTYLGVRAGFNSGQWYWRHEGSWQASTGLPSRYQPVATSVRRDIPAWSAQLTLGDGYSSSEVFEGSAMRGVLLGSDQRMLAQEQRGYAPVVRGVANSTALLSIRQRGMLLHESTVAPGPFEIDDLYASGLNDDLEVTLRESDGSVRTFFLPYQTAPLALRPGARRFELGSGVWREAQGRSGPGFVQGSWQQGLDNRFSVHGGTWIAEDYLGSAMGVAINTGFGALGLTGYHAHATLARNQQVRGQAWRLSWRQRLSTSATDLSASLTRSEGPGYYSFNDYARVRGGARIDSLAWQAGLGLDQQLGERGGRFNLRASLRQSRAGRSSDSYSVGYNNYLGSLSYGINLNRELRAARAPINTLTVNASMPFGERRRSSLATAFNRDSHGQGSSSVRWSGTAGEHRQWGHGLALVHQEGERASSGFDANLLHRGAKGEFSGSLSSRRGYRQATLGAQGALVAHQGGVVAAPPLGESFAIVHAPGADAAHIRQHPHVKLDRRGYAVVPSLSPYSVNTVELDPKGMSRDTELLLAAQSVVPHAGAVSLLHYPTRSGRQFTLQGRFDDGSALPFGAQVLDAQDNELGMVGQGSRLHVRSDADAGTLEVKWGDADDERCSIVYQLSAEQASHVCTRQRS</sequence>
<comment type="similarity">
    <text evidence="2 9">Belongs to the fimbrial export usher family.</text>
</comment>
<evidence type="ECO:0000259" key="11">
    <source>
        <dbReference type="Pfam" id="PF13953"/>
    </source>
</evidence>
<dbReference type="InterPro" id="IPR042186">
    <property type="entry name" value="FimD_plug_dom"/>
</dbReference>
<keyword evidence="9" id="KW-1029">Fimbrium biogenesis</keyword>
<keyword evidence="7 9" id="KW-0472">Membrane</keyword>
<dbReference type="PANTHER" id="PTHR30451:SF5">
    <property type="entry name" value="SLR0019 PROTEIN"/>
    <property type="match status" value="1"/>
</dbReference>
<dbReference type="SUPFAM" id="SSF141729">
    <property type="entry name" value="FimD N-terminal domain-like"/>
    <property type="match status" value="1"/>
</dbReference>
<evidence type="ECO:0000256" key="7">
    <source>
        <dbReference type="ARBA" id="ARBA00023136"/>
    </source>
</evidence>
<dbReference type="Pfam" id="PF00577">
    <property type="entry name" value="Usher"/>
    <property type="match status" value="1"/>
</dbReference>
<protein>
    <submittedName>
        <fullName evidence="13">Fimbrial biogenesis outer membrane usher protein</fullName>
    </submittedName>
</protein>
<proteinExistence type="inferred from homology"/>
<dbReference type="Gene3D" id="2.60.40.2070">
    <property type="match status" value="1"/>
</dbReference>
<evidence type="ECO:0000256" key="4">
    <source>
        <dbReference type="ARBA" id="ARBA00022452"/>
    </source>
</evidence>
<dbReference type="GO" id="GO:0009279">
    <property type="term" value="C:cell outer membrane"/>
    <property type="evidence" value="ECO:0007669"/>
    <property type="project" value="UniProtKB-SubCell"/>
</dbReference>
<dbReference type="Pfam" id="PF13954">
    <property type="entry name" value="PapC_N"/>
    <property type="match status" value="1"/>
</dbReference>
<feature type="domain" description="PapC-like C-terminal" evidence="11">
    <location>
        <begin position="748"/>
        <end position="806"/>
    </location>
</feature>
<dbReference type="Gene3D" id="2.60.40.3110">
    <property type="match status" value="1"/>
</dbReference>
<feature type="region of interest" description="Disordered" evidence="10">
    <location>
        <begin position="566"/>
        <end position="585"/>
    </location>
</feature>
<accession>A0AAD0QTJ0</accession>
<dbReference type="AlphaFoldDB" id="A0AAD0QTJ0"/>
<dbReference type="GO" id="GO:0015473">
    <property type="term" value="F:fimbrial usher porin activity"/>
    <property type="evidence" value="ECO:0007669"/>
    <property type="project" value="InterPro"/>
</dbReference>
<dbReference type="InterPro" id="IPR018030">
    <property type="entry name" value="Fimbrial_membr_usher_CS"/>
</dbReference>
<organism evidence="13 14">
    <name type="scientific">Pseudomonas plecoglossicida</name>
    <dbReference type="NCBI Taxonomy" id="70775"/>
    <lineage>
        <taxon>Bacteria</taxon>
        <taxon>Pseudomonadati</taxon>
        <taxon>Pseudomonadota</taxon>
        <taxon>Gammaproteobacteria</taxon>
        <taxon>Pseudomonadales</taxon>
        <taxon>Pseudomonadaceae</taxon>
        <taxon>Pseudomonas</taxon>
    </lineage>
</organism>
<reference evidence="13 14" key="1">
    <citation type="submission" date="2018-07" db="EMBL/GenBank/DDBJ databases">
        <title>Complete genome sequence of a Pseudomonas plecoglossicida strain pathogenic to the marine fish, Larimichthys crocea.</title>
        <authorList>
            <person name="Tao Z."/>
        </authorList>
    </citation>
    <scope>NUCLEOTIDE SEQUENCE [LARGE SCALE GENOMIC DNA]</scope>
    <source>
        <strain evidence="13 14">XSDHY-P</strain>
    </source>
</reference>
<dbReference type="Gene3D" id="2.60.40.2610">
    <property type="entry name" value="Outer membrane usher protein FimD, plug domain"/>
    <property type="match status" value="1"/>
</dbReference>
<evidence type="ECO:0000256" key="2">
    <source>
        <dbReference type="ARBA" id="ARBA00008064"/>
    </source>
</evidence>
<comment type="subcellular location">
    <subcellularLocation>
        <location evidence="1 9">Cell outer membrane</location>
        <topology evidence="1 9">Multi-pass membrane protein</topology>
    </subcellularLocation>
</comment>
<evidence type="ECO:0000313" key="14">
    <source>
        <dbReference type="Proteomes" id="UP000256503"/>
    </source>
</evidence>
<keyword evidence="4" id="KW-1134">Transmembrane beta strand</keyword>
<dbReference type="Pfam" id="PF13953">
    <property type="entry name" value="PapC_C"/>
    <property type="match status" value="1"/>
</dbReference>
<keyword evidence="8 9" id="KW-0998">Cell outer membrane</keyword>
<evidence type="ECO:0000256" key="5">
    <source>
        <dbReference type="ARBA" id="ARBA00022692"/>
    </source>
</evidence>
<keyword evidence="5 9" id="KW-0812">Transmembrane</keyword>